<evidence type="ECO:0000256" key="1">
    <source>
        <dbReference type="SAM" id="MobiDB-lite"/>
    </source>
</evidence>
<sequence>MDIWGIKAFYARFIIKVFCIRQLMRGPTRHSNKGYTDNEGGDAEQRHAEAKTRFGLARQQSQVSKEFVAP</sequence>
<dbReference type="Proteomes" id="UP000249464">
    <property type="component" value="Unassembled WGS sequence"/>
</dbReference>
<proteinExistence type="predicted"/>
<feature type="region of interest" description="Disordered" evidence="1">
    <location>
        <begin position="27"/>
        <end position="70"/>
    </location>
</feature>
<keyword evidence="3" id="KW-1185">Reference proteome</keyword>
<name>A0A2X0M9N7_9BASI</name>
<feature type="compositionally biased region" description="Basic and acidic residues" evidence="1">
    <location>
        <begin position="43"/>
        <end position="52"/>
    </location>
</feature>
<dbReference type="EMBL" id="FQNC01000046">
    <property type="protein sequence ID" value="SGY69644.1"/>
    <property type="molecule type" value="Genomic_DNA"/>
</dbReference>
<organism evidence="2 3">
    <name type="scientific">Microbotryum silenes-dioicae</name>
    <dbReference type="NCBI Taxonomy" id="796604"/>
    <lineage>
        <taxon>Eukaryota</taxon>
        <taxon>Fungi</taxon>
        <taxon>Dikarya</taxon>
        <taxon>Basidiomycota</taxon>
        <taxon>Pucciniomycotina</taxon>
        <taxon>Microbotryomycetes</taxon>
        <taxon>Microbotryales</taxon>
        <taxon>Microbotryaceae</taxon>
        <taxon>Microbotryum</taxon>
    </lineage>
</organism>
<evidence type="ECO:0000313" key="2">
    <source>
        <dbReference type="EMBL" id="SGY69644.1"/>
    </source>
</evidence>
<dbReference type="AlphaFoldDB" id="A0A2X0M9N7"/>
<gene>
    <name evidence="2" type="primary">BQ5605_C004g03043</name>
    <name evidence="2" type="ORF">BQ5605_C004G03043</name>
</gene>
<reference evidence="2 3" key="1">
    <citation type="submission" date="2016-11" db="EMBL/GenBank/DDBJ databases">
        <authorList>
            <person name="Jaros S."/>
            <person name="Januszkiewicz K."/>
            <person name="Wedrychowicz H."/>
        </authorList>
    </citation>
    <scope>NUCLEOTIDE SEQUENCE [LARGE SCALE GENOMIC DNA]</scope>
</reference>
<protein>
    <submittedName>
        <fullName evidence="2">BQ5605_C004g03043 protein</fullName>
    </submittedName>
</protein>
<accession>A0A2X0M9N7</accession>
<evidence type="ECO:0000313" key="3">
    <source>
        <dbReference type="Proteomes" id="UP000249464"/>
    </source>
</evidence>